<evidence type="ECO:0000313" key="4">
    <source>
        <dbReference type="Proteomes" id="UP000797356"/>
    </source>
</evidence>
<evidence type="ECO:0000259" key="2">
    <source>
        <dbReference type="PROSITE" id="PS50848"/>
    </source>
</evidence>
<dbReference type="InterPro" id="IPR023393">
    <property type="entry name" value="START-like_dom_sf"/>
</dbReference>
<feature type="region of interest" description="Disordered" evidence="1">
    <location>
        <begin position="106"/>
        <end position="127"/>
    </location>
</feature>
<dbReference type="CDD" id="cd00177">
    <property type="entry name" value="START"/>
    <property type="match status" value="1"/>
</dbReference>
<keyword evidence="4" id="KW-1185">Reference proteome</keyword>
<accession>A0A8K0N6Q8</accession>
<gene>
    <name evidence="3" type="ORF">COCNU_08G005730</name>
</gene>
<protein>
    <recommendedName>
        <fullName evidence="2">START domain-containing protein</fullName>
    </recommendedName>
</protein>
<organism evidence="3 4">
    <name type="scientific">Cocos nucifera</name>
    <name type="common">Coconut palm</name>
    <dbReference type="NCBI Taxonomy" id="13894"/>
    <lineage>
        <taxon>Eukaryota</taxon>
        <taxon>Viridiplantae</taxon>
        <taxon>Streptophyta</taxon>
        <taxon>Embryophyta</taxon>
        <taxon>Tracheophyta</taxon>
        <taxon>Spermatophyta</taxon>
        <taxon>Magnoliopsida</taxon>
        <taxon>Liliopsida</taxon>
        <taxon>Arecaceae</taxon>
        <taxon>Arecoideae</taxon>
        <taxon>Cocoseae</taxon>
        <taxon>Attaleinae</taxon>
        <taxon>Cocos</taxon>
    </lineage>
</organism>
<dbReference type="EMBL" id="CM017879">
    <property type="protein sequence ID" value="KAG1359127.1"/>
    <property type="molecule type" value="Genomic_DNA"/>
</dbReference>
<dbReference type="Proteomes" id="UP000797356">
    <property type="component" value="Chromosome 8"/>
</dbReference>
<name>A0A8K0N6Q8_COCNU</name>
<sequence>MRAVGVVDATCEAIFELVMGMDGTRFEWDCTFQYGSLVEEVDGHTAILYHRLQLDWFPMFIWPRDLCYVRYWRRNDDGSYGLREFFSQTDEIHTVPRIPVMVNVTKSGSSNTDQKSQEIDVQPGPSLDPVLAGSRHSILLDEDSDDDDDYQISEAIPEACAIKTENDVKQIDQIDLSCFSGNLRRDDCDNSCDCWNIPDGKNIKVRSKNFLQDKSKIPAGKYLMELAAVDWLKDTKRMDNVARRVGCVAQL</sequence>
<dbReference type="GO" id="GO:0008289">
    <property type="term" value="F:lipid binding"/>
    <property type="evidence" value="ECO:0007669"/>
    <property type="project" value="InterPro"/>
</dbReference>
<dbReference type="Gene3D" id="3.30.530.20">
    <property type="match status" value="1"/>
</dbReference>
<dbReference type="InterPro" id="IPR009769">
    <property type="entry name" value="EDR2_C"/>
</dbReference>
<dbReference type="OrthoDB" id="9970435at2759"/>
<dbReference type="AlphaFoldDB" id="A0A8K0N6Q8"/>
<feature type="domain" description="START" evidence="2">
    <location>
        <begin position="1"/>
        <end position="80"/>
    </location>
</feature>
<dbReference type="InterPro" id="IPR002913">
    <property type="entry name" value="START_lipid-bd_dom"/>
</dbReference>
<reference evidence="3" key="2">
    <citation type="submission" date="2019-07" db="EMBL/GenBank/DDBJ databases">
        <authorList>
            <person name="Yang Y."/>
            <person name="Bocs S."/>
            <person name="Baudouin L."/>
        </authorList>
    </citation>
    <scope>NUCLEOTIDE SEQUENCE</scope>
    <source>
        <tissue evidence="3">Spear leaf of Hainan Tall coconut</tissue>
    </source>
</reference>
<dbReference type="InterPro" id="IPR045096">
    <property type="entry name" value="EDR2-like"/>
</dbReference>
<dbReference type="Pfam" id="PF01852">
    <property type="entry name" value="START"/>
    <property type="match status" value="1"/>
</dbReference>
<evidence type="ECO:0000256" key="1">
    <source>
        <dbReference type="SAM" id="MobiDB-lite"/>
    </source>
</evidence>
<dbReference type="PROSITE" id="PS50848">
    <property type="entry name" value="START"/>
    <property type="match status" value="1"/>
</dbReference>
<dbReference type="SUPFAM" id="SSF55961">
    <property type="entry name" value="Bet v1-like"/>
    <property type="match status" value="1"/>
</dbReference>
<dbReference type="PANTHER" id="PTHR12136:SF100">
    <property type="entry name" value="PROTEIN ENHANCED DISEASE RESISTANCE 2-LIKE"/>
    <property type="match status" value="1"/>
</dbReference>
<dbReference type="Pfam" id="PF07059">
    <property type="entry name" value="EDR2_C"/>
    <property type="match status" value="1"/>
</dbReference>
<reference evidence="3" key="1">
    <citation type="journal article" date="2017" name="Gigascience">
        <title>The genome draft of coconut (Cocos nucifera).</title>
        <authorList>
            <person name="Xiao Y."/>
            <person name="Xu P."/>
            <person name="Fan H."/>
            <person name="Baudouin L."/>
            <person name="Xia W."/>
            <person name="Bocs S."/>
            <person name="Xu J."/>
            <person name="Li Q."/>
            <person name="Guo A."/>
            <person name="Zhou L."/>
            <person name="Li J."/>
            <person name="Wu Y."/>
            <person name="Ma Z."/>
            <person name="Armero A."/>
            <person name="Issali A.E."/>
            <person name="Liu N."/>
            <person name="Peng M."/>
            <person name="Yang Y."/>
        </authorList>
    </citation>
    <scope>NUCLEOTIDE SEQUENCE</scope>
    <source>
        <tissue evidence="3">Spear leaf of Hainan Tall coconut</tissue>
    </source>
</reference>
<proteinExistence type="predicted"/>
<comment type="caution">
    <text evidence="3">The sequence shown here is derived from an EMBL/GenBank/DDBJ whole genome shotgun (WGS) entry which is preliminary data.</text>
</comment>
<evidence type="ECO:0000313" key="3">
    <source>
        <dbReference type="EMBL" id="KAG1359127.1"/>
    </source>
</evidence>
<dbReference type="PANTHER" id="PTHR12136">
    <property type="entry name" value="ENHANCED DISEASE RESISTANCE-RELATED"/>
    <property type="match status" value="1"/>
</dbReference>